<protein>
    <recommendedName>
        <fullName evidence="4">Glycosyltransferase family 32 protein</fullName>
    </recommendedName>
</protein>
<dbReference type="InterPro" id="IPR007577">
    <property type="entry name" value="GlycoTrfase_DXD_sugar-bd_CS"/>
</dbReference>
<name>A0AAW1P6A6_9CHLO</name>
<dbReference type="SUPFAM" id="SSF53448">
    <property type="entry name" value="Nucleotide-diphospho-sugar transferases"/>
    <property type="match status" value="1"/>
</dbReference>
<gene>
    <name evidence="2" type="ORF">WJX73_008766</name>
</gene>
<dbReference type="GO" id="GO:0051999">
    <property type="term" value="P:mannosyl-inositol phosphorylceramide biosynthetic process"/>
    <property type="evidence" value="ECO:0007669"/>
    <property type="project" value="TreeGrafter"/>
</dbReference>
<evidence type="ECO:0000313" key="2">
    <source>
        <dbReference type="EMBL" id="KAK9805856.1"/>
    </source>
</evidence>
<keyword evidence="3" id="KW-1185">Reference proteome</keyword>
<evidence type="ECO:0008006" key="4">
    <source>
        <dbReference type="Google" id="ProtNLM"/>
    </source>
</evidence>
<dbReference type="Proteomes" id="UP001465755">
    <property type="component" value="Unassembled WGS sequence"/>
</dbReference>
<dbReference type="PANTHER" id="PTHR32385:SF23">
    <property type="entry name" value="NUCLEOTIDE-DIPHOSPHO-SUGAR TRANSFERASE"/>
    <property type="match status" value="1"/>
</dbReference>
<comment type="caution">
    <text evidence="2">The sequence shown here is derived from an EMBL/GenBank/DDBJ whole genome shotgun (WGS) entry which is preliminary data.</text>
</comment>
<reference evidence="2 3" key="1">
    <citation type="journal article" date="2024" name="Nat. Commun.">
        <title>Phylogenomics reveals the evolutionary origins of lichenization in chlorophyte algae.</title>
        <authorList>
            <person name="Puginier C."/>
            <person name="Libourel C."/>
            <person name="Otte J."/>
            <person name="Skaloud P."/>
            <person name="Haon M."/>
            <person name="Grisel S."/>
            <person name="Petersen M."/>
            <person name="Berrin J.G."/>
            <person name="Delaux P.M."/>
            <person name="Dal Grande F."/>
            <person name="Keller J."/>
        </authorList>
    </citation>
    <scope>NUCLEOTIDE SEQUENCE [LARGE SCALE GENOMIC DNA]</scope>
    <source>
        <strain evidence="2 3">SAG 2036</strain>
    </source>
</reference>
<evidence type="ECO:0000313" key="3">
    <source>
        <dbReference type="Proteomes" id="UP001465755"/>
    </source>
</evidence>
<accession>A0AAW1P6A6</accession>
<proteinExistence type="predicted"/>
<dbReference type="Pfam" id="PF04488">
    <property type="entry name" value="Gly_transf_sug"/>
    <property type="match status" value="1"/>
</dbReference>
<organism evidence="2 3">
    <name type="scientific">Symbiochloris irregularis</name>
    <dbReference type="NCBI Taxonomy" id="706552"/>
    <lineage>
        <taxon>Eukaryota</taxon>
        <taxon>Viridiplantae</taxon>
        <taxon>Chlorophyta</taxon>
        <taxon>core chlorophytes</taxon>
        <taxon>Trebouxiophyceae</taxon>
        <taxon>Trebouxiales</taxon>
        <taxon>Trebouxiaceae</taxon>
        <taxon>Symbiochloris</taxon>
    </lineage>
</organism>
<dbReference type="InterPro" id="IPR051706">
    <property type="entry name" value="Glycosyltransferase_domain"/>
</dbReference>
<dbReference type="GO" id="GO:0016020">
    <property type="term" value="C:membrane"/>
    <property type="evidence" value="ECO:0007669"/>
    <property type="project" value="GOC"/>
</dbReference>
<sequence>MWTTGVHDYKYRLRDPKFGIKDSARQACAKHHQHWEIFFWDLHAMTAFVTEFYPWFLPIFLGYGKEINQADAVRPFILQKLGGVYLDLDTQCIKPMDISLQGGYDAIFQASMHEGLNNGMMASKPGLALWMDMVDLLKERAPWAEISSAAEADFEDADAEEEWESELTEEERQLRASPIWQTGPRVLTEALRRNAEPPFEPSTITPGGKFQWRGATVLVQELGSWFMPCWWQDKECRRKYEGHSSDLPDNVFGYHWFASTWG</sequence>
<dbReference type="EMBL" id="JALJOQ010000041">
    <property type="protein sequence ID" value="KAK9805856.1"/>
    <property type="molecule type" value="Genomic_DNA"/>
</dbReference>
<dbReference type="AlphaFoldDB" id="A0AAW1P6A6"/>
<dbReference type="PANTHER" id="PTHR32385">
    <property type="entry name" value="MANNOSYL PHOSPHORYLINOSITOL CERAMIDE SYNTHASE"/>
    <property type="match status" value="1"/>
</dbReference>
<dbReference type="Gene3D" id="3.90.550.20">
    <property type="match status" value="1"/>
</dbReference>
<dbReference type="InterPro" id="IPR029044">
    <property type="entry name" value="Nucleotide-diphossugar_trans"/>
</dbReference>
<keyword evidence="1" id="KW-0808">Transferase</keyword>
<dbReference type="GO" id="GO:0000030">
    <property type="term" value="F:mannosyltransferase activity"/>
    <property type="evidence" value="ECO:0007669"/>
    <property type="project" value="TreeGrafter"/>
</dbReference>
<evidence type="ECO:0000256" key="1">
    <source>
        <dbReference type="ARBA" id="ARBA00022679"/>
    </source>
</evidence>